<dbReference type="GO" id="GO:0004828">
    <property type="term" value="F:serine-tRNA ligase activity"/>
    <property type="evidence" value="ECO:0007669"/>
    <property type="project" value="InterPro"/>
</dbReference>
<dbReference type="GO" id="GO:0006434">
    <property type="term" value="P:seryl-tRNA aminoacylation"/>
    <property type="evidence" value="ECO:0007669"/>
    <property type="project" value="InterPro"/>
</dbReference>
<dbReference type="InterPro" id="IPR002317">
    <property type="entry name" value="Ser-tRNA-ligase_type_1"/>
</dbReference>
<dbReference type="Gene3D" id="3.30.930.10">
    <property type="entry name" value="Bira Bifunctional Protein, Domain 2"/>
    <property type="match status" value="1"/>
</dbReference>
<dbReference type="Proteomes" id="UP000823399">
    <property type="component" value="Unassembled WGS sequence"/>
</dbReference>
<dbReference type="SUPFAM" id="SSF55681">
    <property type="entry name" value="Class II aaRS and biotin synthetases"/>
    <property type="match status" value="1"/>
</dbReference>
<feature type="non-terminal residue" evidence="1">
    <location>
        <position position="1"/>
    </location>
</feature>
<organism evidence="1 2">
    <name type="scientific">Suillus discolor</name>
    <dbReference type="NCBI Taxonomy" id="1912936"/>
    <lineage>
        <taxon>Eukaryota</taxon>
        <taxon>Fungi</taxon>
        <taxon>Dikarya</taxon>
        <taxon>Basidiomycota</taxon>
        <taxon>Agaricomycotina</taxon>
        <taxon>Agaricomycetes</taxon>
        <taxon>Agaricomycetidae</taxon>
        <taxon>Boletales</taxon>
        <taxon>Suillineae</taxon>
        <taxon>Suillaceae</taxon>
        <taxon>Suillus</taxon>
    </lineage>
</organism>
<name>A0A9P7JUZ7_9AGAM</name>
<evidence type="ECO:0000313" key="1">
    <source>
        <dbReference type="EMBL" id="KAG2109902.1"/>
    </source>
</evidence>
<keyword evidence="2" id="KW-1185">Reference proteome</keyword>
<reference evidence="1" key="1">
    <citation type="journal article" date="2020" name="New Phytol.">
        <title>Comparative genomics reveals dynamic genome evolution in host specialist ectomycorrhizal fungi.</title>
        <authorList>
            <person name="Lofgren L.A."/>
            <person name="Nguyen N.H."/>
            <person name="Vilgalys R."/>
            <person name="Ruytinx J."/>
            <person name="Liao H.L."/>
            <person name="Branco S."/>
            <person name="Kuo A."/>
            <person name="LaButti K."/>
            <person name="Lipzen A."/>
            <person name="Andreopoulos W."/>
            <person name="Pangilinan J."/>
            <person name="Riley R."/>
            <person name="Hundley H."/>
            <person name="Na H."/>
            <person name="Barry K."/>
            <person name="Grigoriev I.V."/>
            <person name="Stajich J.E."/>
            <person name="Kennedy P.G."/>
        </authorList>
    </citation>
    <scope>NUCLEOTIDE SEQUENCE</scope>
    <source>
        <strain evidence="1">FC423</strain>
    </source>
</reference>
<proteinExistence type="predicted"/>
<dbReference type="AlphaFoldDB" id="A0A9P7JUZ7"/>
<dbReference type="InterPro" id="IPR045864">
    <property type="entry name" value="aa-tRNA-synth_II/BPL/LPL"/>
</dbReference>
<protein>
    <submittedName>
        <fullName evidence="1">Uncharacterized protein</fullName>
    </submittedName>
</protein>
<dbReference type="EMBL" id="JABBWM010000022">
    <property type="protein sequence ID" value="KAG2109902.1"/>
    <property type="molecule type" value="Genomic_DNA"/>
</dbReference>
<evidence type="ECO:0000313" key="2">
    <source>
        <dbReference type="Proteomes" id="UP000823399"/>
    </source>
</evidence>
<dbReference type="PANTHER" id="PTHR11778">
    <property type="entry name" value="SERYL-TRNA SYNTHETASE"/>
    <property type="match status" value="1"/>
</dbReference>
<accession>A0A9P7JUZ7</accession>
<gene>
    <name evidence="1" type="ORF">F5147DRAFT_575469</name>
</gene>
<comment type="caution">
    <text evidence="1">The sequence shown here is derived from an EMBL/GenBank/DDBJ whole genome shotgun (WGS) entry which is preliminary data.</text>
</comment>
<sequence length="63" mass="7390">KCDLEAWFPFQGAYKELLSCSNCMDDRRLDICRGLKVKDQQQKVHIHMLNVCAHHTSILEPFK</sequence>
<dbReference type="GO" id="GO:0005524">
    <property type="term" value="F:ATP binding"/>
    <property type="evidence" value="ECO:0007669"/>
    <property type="project" value="InterPro"/>
</dbReference>
<dbReference type="RefSeq" id="XP_041293770.1">
    <property type="nucleotide sequence ID" value="XM_041431273.1"/>
</dbReference>
<dbReference type="GeneID" id="64693532"/>
<dbReference type="OrthoDB" id="10264585at2759"/>